<keyword evidence="1 3" id="KW-0853">WD repeat</keyword>
<dbReference type="PROSITE" id="PS50294">
    <property type="entry name" value="WD_REPEATS_REGION"/>
    <property type="match status" value="1"/>
</dbReference>
<evidence type="ECO:0000256" key="2">
    <source>
        <dbReference type="ARBA" id="ARBA00022737"/>
    </source>
</evidence>
<protein>
    <recommendedName>
        <fullName evidence="4">WD repeat-containing protein 54 beta-propeller domain-containing protein</fullName>
    </recommendedName>
</protein>
<dbReference type="AlphaFoldDB" id="A0A8J2JJL9"/>
<feature type="domain" description="WD repeat-containing protein 54 beta-propeller" evidence="4">
    <location>
        <begin position="117"/>
        <end position="370"/>
    </location>
</feature>
<reference evidence="5" key="1">
    <citation type="submission" date="2021-06" db="EMBL/GenBank/DDBJ databases">
        <authorList>
            <person name="Hodson N. C."/>
            <person name="Mongue J. A."/>
            <person name="Jaron S. K."/>
        </authorList>
    </citation>
    <scope>NUCLEOTIDE SEQUENCE</scope>
</reference>
<keyword evidence="6" id="KW-1185">Reference proteome</keyword>
<evidence type="ECO:0000313" key="5">
    <source>
        <dbReference type="EMBL" id="CAG7721521.1"/>
    </source>
</evidence>
<dbReference type="InterPro" id="IPR001680">
    <property type="entry name" value="WD40_rpt"/>
</dbReference>
<name>A0A8J2JJL9_9HEXA</name>
<comment type="caution">
    <text evidence="5">The sequence shown here is derived from an EMBL/GenBank/DDBJ whole genome shotgun (WGS) entry which is preliminary data.</text>
</comment>
<dbReference type="PANTHER" id="PTHR19848:SF8">
    <property type="entry name" value="F-BOX AND WD REPEAT DOMAIN CONTAINING 7"/>
    <property type="match status" value="1"/>
</dbReference>
<dbReference type="Proteomes" id="UP000708208">
    <property type="component" value="Unassembled WGS sequence"/>
</dbReference>
<evidence type="ECO:0000259" key="4">
    <source>
        <dbReference type="Pfam" id="PF21031"/>
    </source>
</evidence>
<evidence type="ECO:0000313" key="6">
    <source>
        <dbReference type="Proteomes" id="UP000708208"/>
    </source>
</evidence>
<accession>A0A8J2JJL9</accession>
<evidence type="ECO:0000256" key="1">
    <source>
        <dbReference type="ARBA" id="ARBA00022574"/>
    </source>
</evidence>
<feature type="repeat" description="WD" evidence="3">
    <location>
        <begin position="283"/>
        <end position="324"/>
    </location>
</feature>
<gene>
    <name evidence="5" type="ORF">AFUS01_LOCUS10732</name>
</gene>
<dbReference type="OrthoDB" id="756370at2759"/>
<sequence>MEEVKKNSEGIQHEEVKQEGHGTPDIFDICQRIPLEYSASSIQRNLIALTDHPEPKRNLPISCSVGFIHKGSFIIYHVEGENSHHINSNHKQSIHLTELIRLTTSSSCATNKISKGTVILQAKWLETTNGYVLLLGSINGIYFFDEDGVKHIGKFDNVLGLTGYSRASSSVGNSILAGTDSGDILCFEYDPARGTVSYTHQKEKLHLSSIQDMSKYQQMLASGDATGVIKVWRVQDFSIIGDFLAAEDCVTGCILSGNHVIGAYASGVVRIYDIKSKDMQVMIKAHSRWIVSMDINVRQSLLLTVSEDNTARLWRIREKSSDKSLSLEDLTTQPKMIYGVSIKNQVLVGGCFIDTQGTSFALSSYAEKQLMIYSAPI</sequence>
<dbReference type="Pfam" id="PF21031">
    <property type="entry name" value="WDR54"/>
    <property type="match status" value="1"/>
</dbReference>
<dbReference type="InterPro" id="IPR049546">
    <property type="entry name" value="WDR54_beta_prop"/>
</dbReference>
<evidence type="ECO:0000256" key="3">
    <source>
        <dbReference type="PROSITE-ProRule" id="PRU00221"/>
    </source>
</evidence>
<dbReference type="EMBL" id="CAJVCH010080262">
    <property type="protein sequence ID" value="CAG7721521.1"/>
    <property type="molecule type" value="Genomic_DNA"/>
</dbReference>
<organism evidence="5 6">
    <name type="scientific">Allacma fusca</name>
    <dbReference type="NCBI Taxonomy" id="39272"/>
    <lineage>
        <taxon>Eukaryota</taxon>
        <taxon>Metazoa</taxon>
        <taxon>Ecdysozoa</taxon>
        <taxon>Arthropoda</taxon>
        <taxon>Hexapoda</taxon>
        <taxon>Collembola</taxon>
        <taxon>Symphypleona</taxon>
        <taxon>Sminthuridae</taxon>
        <taxon>Allacma</taxon>
    </lineage>
</organism>
<dbReference type="SMART" id="SM00320">
    <property type="entry name" value="WD40"/>
    <property type="match status" value="3"/>
</dbReference>
<dbReference type="PROSITE" id="PS50082">
    <property type="entry name" value="WD_REPEATS_2"/>
    <property type="match status" value="1"/>
</dbReference>
<proteinExistence type="predicted"/>
<keyword evidence="2" id="KW-0677">Repeat</keyword>
<dbReference type="PANTHER" id="PTHR19848">
    <property type="entry name" value="WD40 REPEAT PROTEIN"/>
    <property type="match status" value="1"/>
</dbReference>